<name>A0A1R1Y734_9FUNG</name>
<protein>
    <submittedName>
        <fullName evidence="2">Uncharacterized protein</fullName>
    </submittedName>
</protein>
<feature type="compositionally biased region" description="Polar residues" evidence="1">
    <location>
        <begin position="95"/>
        <end position="105"/>
    </location>
</feature>
<accession>A0A1R1Y734</accession>
<feature type="region of interest" description="Disordered" evidence="1">
    <location>
        <begin position="84"/>
        <end position="105"/>
    </location>
</feature>
<evidence type="ECO:0000256" key="1">
    <source>
        <dbReference type="SAM" id="MobiDB-lite"/>
    </source>
</evidence>
<dbReference type="EMBL" id="LSSN01000719">
    <property type="protein sequence ID" value="OMJ22615.1"/>
    <property type="molecule type" value="Genomic_DNA"/>
</dbReference>
<gene>
    <name evidence="2" type="ORF">AYI70_g2764</name>
</gene>
<comment type="caution">
    <text evidence="2">The sequence shown here is derived from an EMBL/GenBank/DDBJ whole genome shotgun (WGS) entry which is preliminary data.</text>
</comment>
<evidence type="ECO:0000313" key="3">
    <source>
        <dbReference type="Proteomes" id="UP000187283"/>
    </source>
</evidence>
<proteinExistence type="predicted"/>
<reference evidence="2 3" key="1">
    <citation type="submission" date="2017-01" db="EMBL/GenBank/DDBJ databases">
        <authorList>
            <person name="Mah S.A."/>
            <person name="Swanson W.J."/>
            <person name="Moy G.W."/>
            <person name="Vacquier V.D."/>
        </authorList>
    </citation>
    <scope>NUCLEOTIDE SEQUENCE [LARGE SCALE GENOMIC DNA]</scope>
    <source>
        <strain evidence="2 3">GSMNP</strain>
    </source>
</reference>
<dbReference type="AlphaFoldDB" id="A0A1R1Y734"/>
<organism evidence="2 3">
    <name type="scientific">Smittium culicis</name>
    <dbReference type="NCBI Taxonomy" id="133412"/>
    <lineage>
        <taxon>Eukaryota</taxon>
        <taxon>Fungi</taxon>
        <taxon>Fungi incertae sedis</taxon>
        <taxon>Zoopagomycota</taxon>
        <taxon>Kickxellomycotina</taxon>
        <taxon>Harpellomycetes</taxon>
        <taxon>Harpellales</taxon>
        <taxon>Legeriomycetaceae</taxon>
        <taxon>Smittium</taxon>
    </lineage>
</organism>
<keyword evidence="3" id="KW-1185">Reference proteome</keyword>
<dbReference type="Proteomes" id="UP000187283">
    <property type="component" value="Unassembled WGS sequence"/>
</dbReference>
<evidence type="ECO:0000313" key="2">
    <source>
        <dbReference type="EMBL" id="OMJ22615.1"/>
    </source>
</evidence>
<sequence>MKQESKEVLQLVLRPKSLGTECLSIQFAGIEQPLQFPFMEFNHECNAEIPDRTGNYDSHYTLLEDCNLVSRRLSAFNSTVNNSRATPIIPDPKSGKTSLMENKKW</sequence>